<dbReference type="GO" id="GO:0005829">
    <property type="term" value="C:cytosol"/>
    <property type="evidence" value="ECO:0007669"/>
    <property type="project" value="TreeGrafter"/>
</dbReference>
<dbReference type="NCBIfam" id="NF046051">
    <property type="entry name" value="restrict_EcoAI"/>
    <property type="match status" value="1"/>
</dbReference>
<feature type="domain" description="Helicase ATP-binding" evidence="1">
    <location>
        <begin position="181"/>
        <end position="346"/>
    </location>
</feature>
<dbReference type="GO" id="GO:0004386">
    <property type="term" value="F:helicase activity"/>
    <property type="evidence" value="ECO:0007669"/>
    <property type="project" value="UniProtKB-KW"/>
</dbReference>
<dbReference type="Gene3D" id="3.90.1570.30">
    <property type="match status" value="1"/>
</dbReference>
<dbReference type="InterPro" id="IPR006935">
    <property type="entry name" value="Helicase/UvrB_N"/>
</dbReference>
<keyword evidence="2" id="KW-0347">Helicase</keyword>
<dbReference type="SUPFAM" id="SSF52540">
    <property type="entry name" value="P-loop containing nucleoside triphosphate hydrolases"/>
    <property type="match status" value="2"/>
</dbReference>
<dbReference type="GO" id="GO:0009307">
    <property type="term" value="P:DNA restriction-modification system"/>
    <property type="evidence" value="ECO:0007669"/>
    <property type="project" value="UniProtKB-KW"/>
</dbReference>
<keyword evidence="2" id="KW-0547">Nucleotide-binding</keyword>
<keyword evidence="3" id="KW-1185">Reference proteome</keyword>
<dbReference type="Proteomes" id="UP001178148">
    <property type="component" value="Unassembled WGS sequence"/>
</dbReference>
<dbReference type="CDD" id="cd18799">
    <property type="entry name" value="SF2_C_EcoAI-like"/>
    <property type="match status" value="1"/>
</dbReference>
<dbReference type="GO" id="GO:0009035">
    <property type="term" value="F:type I site-specific deoxyribonuclease activity"/>
    <property type="evidence" value="ECO:0007669"/>
    <property type="project" value="UniProtKB-EC"/>
</dbReference>
<dbReference type="InterPro" id="IPR027417">
    <property type="entry name" value="P-loop_NTPase"/>
</dbReference>
<dbReference type="InterPro" id="IPR001650">
    <property type="entry name" value="Helicase_C-like"/>
</dbReference>
<comment type="caution">
    <text evidence="2">The sequence shown here is derived from an EMBL/GenBank/DDBJ whole genome shotgun (WGS) entry which is preliminary data.</text>
</comment>
<evidence type="ECO:0000313" key="3">
    <source>
        <dbReference type="Proteomes" id="UP001178148"/>
    </source>
</evidence>
<keyword evidence="2" id="KW-0067">ATP-binding</keyword>
<protein>
    <submittedName>
        <fullName evidence="2">DEAD/DEAH box helicase family protein</fullName>
    </submittedName>
</protein>
<gene>
    <name evidence="2" type="ORF">QS748_01170</name>
</gene>
<dbReference type="InterPro" id="IPR050742">
    <property type="entry name" value="Helicase_Restrict-Modif_Enz"/>
</dbReference>
<keyword evidence="2" id="KW-0378">Hydrolase</keyword>
<organism evidence="2 3">
    <name type="scientific">Candidatus Endonucleibacter bathymodioli</name>
    <dbReference type="NCBI Taxonomy" id="539814"/>
    <lineage>
        <taxon>Bacteria</taxon>
        <taxon>Pseudomonadati</taxon>
        <taxon>Pseudomonadota</taxon>
        <taxon>Gammaproteobacteria</taxon>
        <taxon>Oceanospirillales</taxon>
        <taxon>Endozoicomonadaceae</taxon>
        <taxon>Candidatus Endonucleibacter</taxon>
    </lineage>
</organism>
<dbReference type="CDD" id="cd18032">
    <property type="entry name" value="DEXHc_RE_I_III_res"/>
    <property type="match status" value="1"/>
</dbReference>
<dbReference type="SMART" id="SM00487">
    <property type="entry name" value="DEXDc"/>
    <property type="match status" value="1"/>
</dbReference>
<sequence length="800" mass="91767">MTSKKDLSERDICTKYIQPALEKAGWNPLTQIREEVTFTDGRIYVKGNLTSRGKRKRADYILYHKPNIPIAIIEAKDNKHSVNAGIQQGLGYAEILDIPSVYSSNGGGFYEHDRTCTDGKIEQELTLDQFPSPQTLWQRYKKYKGITTEEQERISTQDYFFDGSGRAPRYYQTCAINRTVEAIAKGQNRILLTMATGTGKTYTAFQIIHRLWKSKTKKRILFLADRNALIDQTKRGDFRHFKDKMTVIKQKKIDKSYEIYLALYQGLTNYDDGSCEENRDAYRKFSPDFFDLIVIDECHHGSAKEDSAWREILRYFTTATHIGLTATPKETETISSTEYFGDPIYTYSLKQGIQDGFLAPYKVLRIGLNVDLEGWRPEQGKTDKQGLLVDDRIYNRKDFDKNLVIDERTQAVARKVTELLKKTNRFDKTIIFCVDIDHAQRMRTVIANENSDLVAQNSKFVMQITGDNEEGKMELDNFINPEEKYPVIATTSKLMTTGIDAQTCKLIVLDSNIASMTEFKQIIGRGTRINEEFGKTFFTIMDFRNVTDLFADPDFDGDPVRVKEIGEDDDIESPEDEASTDEIITGEDGEEIIFDPPEQPEIIDGGDIIAEPRAKYYVNGVNVAVLNERVQYMDGNGKLITGSLKDYTKQKVREQYQSLNDFLNKWNQADKKQAIIEELTEQGIVFENLKEAINKEMDVFDLICHAAFDQPPLTRLERVNNVKKRNYFAQYGEQARKVLEALLDKYADEGIENIEDMKILQVNPLDQFGSPLEIVKLFGGKKQYLKALTKLEQEIYKKAA</sequence>
<evidence type="ECO:0000259" key="1">
    <source>
        <dbReference type="PROSITE" id="PS51192"/>
    </source>
</evidence>
<dbReference type="PROSITE" id="PS51192">
    <property type="entry name" value="HELICASE_ATP_BIND_1"/>
    <property type="match status" value="1"/>
</dbReference>
<accession>A0AA90SLK5</accession>
<name>A0AA90SLK5_9GAMM</name>
<dbReference type="GO" id="GO:0005524">
    <property type="term" value="F:ATP binding"/>
    <property type="evidence" value="ECO:0007669"/>
    <property type="project" value="UniProtKB-KW"/>
</dbReference>
<dbReference type="Pfam" id="PF00271">
    <property type="entry name" value="Helicase_C"/>
    <property type="match status" value="1"/>
</dbReference>
<dbReference type="PANTHER" id="PTHR47396">
    <property type="entry name" value="TYPE I RESTRICTION ENZYME ECOKI R PROTEIN"/>
    <property type="match status" value="1"/>
</dbReference>
<proteinExistence type="predicted"/>
<dbReference type="InterPro" id="IPR014001">
    <property type="entry name" value="Helicase_ATP-bd"/>
</dbReference>
<dbReference type="PANTHER" id="PTHR47396:SF1">
    <property type="entry name" value="ATP-DEPENDENT HELICASE IRC3-RELATED"/>
    <property type="match status" value="1"/>
</dbReference>
<dbReference type="Pfam" id="PF04851">
    <property type="entry name" value="ResIII"/>
    <property type="match status" value="1"/>
</dbReference>
<reference evidence="2 3" key="1">
    <citation type="journal article" date="2023" name="bioRxiv">
        <title>An intranuclear bacterial parasite of deep-sea mussels expresses apoptosis inhibitors acquired from its host.</title>
        <authorList>
            <person name="Gonzalez Porras M.A."/>
            <person name="Assie A."/>
            <person name="Tietjen M."/>
            <person name="Violette M."/>
            <person name="Kleiner M."/>
            <person name="Gruber-Vodicka H."/>
            <person name="Dubilier N."/>
            <person name="Leisch N."/>
        </authorList>
    </citation>
    <scope>NUCLEOTIDE SEQUENCE [LARGE SCALE GENOMIC DNA]</scope>
    <source>
        <strain evidence="2">IAP13</strain>
    </source>
</reference>
<dbReference type="AlphaFoldDB" id="A0AA90SLK5"/>
<dbReference type="InterPro" id="IPR013670">
    <property type="entry name" value="EcoEI_R_C_dom"/>
</dbReference>
<dbReference type="Gene3D" id="3.40.50.300">
    <property type="entry name" value="P-loop containing nucleotide triphosphate hydrolases"/>
    <property type="match status" value="2"/>
</dbReference>
<dbReference type="GO" id="GO:0003677">
    <property type="term" value="F:DNA binding"/>
    <property type="evidence" value="ECO:0007669"/>
    <property type="project" value="UniProtKB-KW"/>
</dbReference>
<evidence type="ECO:0000313" key="2">
    <source>
        <dbReference type="EMBL" id="MDP0587881.1"/>
    </source>
</evidence>
<dbReference type="Pfam" id="PF08463">
    <property type="entry name" value="EcoEI_R_C"/>
    <property type="match status" value="1"/>
</dbReference>
<dbReference type="EMBL" id="JASXSV010000001">
    <property type="protein sequence ID" value="MDP0587881.1"/>
    <property type="molecule type" value="Genomic_DNA"/>
</dbReference>